<gene>
    <name evidence="5" type="ORF">VPNG_03875</name>
</gene>
<evidence type="ECO:0000256" key="1">
    <source>
        <dbReference type="ARBA" id="ARBA00008853"/>
    </source>
</evidence>
<feature type="binding site" evidence="3">
    <location>
        <position position="221"/>
    </location>
    <ligand>
        <name>a divalent metal cation</name>
        <dbReference type="ChEBI" id="CHEBI:60240"/>
    </ligand>
</feature>
<dbReference type="FunCoup" id="A0A423XE29">
    <property type="interactions" value="32"/>
</dbReference>
<accession>A0A423XE29</accession>
<feature type="active site" description="Proton donor/acceptor" evidence="2">
    <location>
        <position position="221"/>
    </location>
</feature>
<dbReference type="STRING" id="1230097.A0A423XE29"/>
<dbReference type="OrthoDB" id="423498at2759"/>
<keyword evidence="3" id="KW-0862">Zinc</keyword>
<reference evidence="5 6" key="1">
    <citation type="submission" date="2015-09" db="EMBL/GenBank/DDBJ databases">
        <title>Host preference determinants of Valsa canker pathogens revealed by comparative genomics.</title>
        <authorList>
            <person name="Yin Z."/>
            <person name="Huang L."/>
        </authorList>
    </citation>
    <scope>NUCLEOTIDE SEQUENCE [LARGE SCALE GENOMIC DNA]</scope>
    <source>
        <strain evidence="5 6">SXYLt</strain>
    </source>
</reference>
<comment type="cofactor">
    <cofactor evidence="3">
        <name>Zn(2+)</name>
        <dbReference type="ChEBI" id="CHEBI:29105"/>
    </cofactor>
    <text evidence="3">Binds 1 divalent metal cation per subunit.</text>
</comment>
<feature type="binding site" evidence="3">
    <location>
        <position position="25"/>
    </location>
    <ligand>
        <name>a divalent metal cation</name>
        <dbReference type="ChEBI" id="CHEBI:60240"/>
    </ligand>
</feature>
<feature type="binding site" evidence="3">
    <location>
        <position position="120"/>
    </location>
    <ligand>
        <name>substrate</name>
    </ligand>
</feature>
<protein>
    <recommendedName>
        <fullName evidence="4">SMP-30/Gluconolactonase/LRE-like region domain-containing protein</fullName>
    </recommendedName>
</protein>
<dbReference type="PRINTS" id="PR01790">
    <property type="entry name" value="SMP30FAMILY"/>
</dbReference>
<evidence type="ECO:0000313" key="6">
    <source>
        <dbReference type="Proteomes" id="UP000285146"/>
    </source>
</evidence>
<dbReference type="SUPFAM" id="SSF63829">
    <property type="entry name" value="Calcium-dependent phosphotriesterase"/>
    <property type="match status" value="1"/>
</dbReference>
<dbReference type="GO" id="GO:0005509">
    <property type="term" value="F:calcium ion binding"/>
    <property type="evidence" value="ECO:0007669"/>
    <property type="project" value="TreeGrafter"/>
</dbReference>
<dbReference type="InterPro" id="IPR011042">
    <property type="entry name" value="6-blade_b-propeller_TolB-like"/>
</dbReference>
<dbReference type="Gene3D" id="2.120.10.30">
    <property type="entry name" value="TolB, C-terminal domain"/>
    <property type="match status" value="1"/>
</dbReference>
<dbReference type="GO" id="GO:0004341">
    <property type="term" value="F:gluconolactonase activity"/>
    <property type="evidence" value="ECO:0007669"/>
    <property type="project" value="TreeGrafter"/>
</dbReference>
<feature type="binding site" evidence="3">
    <location>
        <position position="118"/>
    </location>
    <ligand>
        <name>substrate</name>
    </ligand>
</feature>
<evidence type="ECO:0000259" key="4">
    <source>
        <dbReference type="Pfam" id="PF08450"/>
    </source>
</evidence>
<organism evidence="5 6">
    <name type="scientific">Cytospora leucostoma</name>
    <dbReference type="NCBI Taxonomy" id="1230097"/>
    <lineage>
        <taxon>Eukaryota</taxon>
        <taxon>Fungi</taxon>
        <taxon>Dikarya</taxon>
        <taxon>Ascomycota</taxon>
        <taxon>Pezizomycotina</taxon>
        <taxon>Sordariomycetes</taxon>
        <taxon>Sordariomycetidae</taxon>
        <taxon>Diaporthales</taxon>
        <taxon>Cytosporaceae</taxon>
        <taxon>Cytospora</taxon>
    </lineage>
</organism>
<dbReference type="InParanoid" id="A0A423XE29"/>
<dbReference type="AlphaFoldDB" id="A0A423XE29"/>
<dbReference type="EMBL" id="LKEB01000014">
    <property type="protein sequence ID" value="ROW14368.1"/>
    <property type="molecule type" value="Genomic_DNA"/>
</dbReference>
<dbReference type="InterPro" id="IPR013658">
    <property type="entry name" value="SGL"/>
</dbReference>
<name>A0A423XE29_9PEZI</name>
<keyword evidence="6" id="KW-1185">Reference proteome</keyword>
<dbReference type="Pfam" id="PF08450">
    <property type="entry name" value="SGL"/>
    <property type="match status" value="1"/>
</dbReference>
<dbReference type="Proteomes" id="UP000285146">
    <property type="component" value="Unassembled WGS sequence"/>
</dbReference>
<dbReference type="PANTHER" id="PTHR10907:SF47">
    <property type="entry name" value="REGUCALCIN"/>
    <property type="match status" value="1"/>
</dbReference>
<dbReference type="PANTHER" id="PTHR10907">
    <property type="entry name" value="REGUCALCIN"/>
    <property type="match status" value="1"/>
</dbReference>
<keyword evidence="3" id="KW-0479">Metal-binding</keyword>
<feature type="domain" description="SMP-30/Gluconolactonase/LRE-like region" evidence="4">
    <location>
        <begin position="23"/>
        <end position="277"/>
    </location>
</feature>
<comment type="caution">
    <text evidence="5">The sequence shown here is derived from an EMBL/GenBank/DDBJ whole genome shotgun (WGS) entry which is preliminary data.</text>
</comment>
<evidence type="ECO:0000313" key="5">
    <source>
        <dbReference type="EMBL" id="ROW14368.1"/>
    </source>
</evidence>
<evidence type="ECO:0000256" key="2">
    <source>
        <dbReference type="PIRSR" id="PIRSR605511-1"/>
    </source>
</evidence>
<proteinExistence type="inferred from homology"/>
<dbReference type="InterPro" id="IPR005511">
    <property type="entry name" value="SMP-30"/>
</dbReference>
<sequence>MAAGGNFQEWNVEEPYLNLHSKLGEGPYFEKATNSLRWVDIIGQRVHSVSLTEGPGSVNTIQLDTPVTVTADVEGIDPQEKILIGVKYGIALLDRKTGKYEYLSKFASADGQANERLRSNDGGVDPHGRFWLGSMTDFGLGDIQPEGGIYLFDERKKPSDTKKVIPDLKIPNTISWSPDNKTLYYTHSTSRVVNAYDYNVTDGSVSNHRVFYKHDGEGEPDGHRVDVDGNVWHAVYGESRVLKISPEGKLIGQINLPTKNITCVQFVGTELFITTANDDAGEGRSKELGGALFRVDVGTTGLEPFKFKLGA</sequence>
<feature type="binding site" evidence="3">
    <location>
        <position position="172"/>
    </location>
    <ligand>
        <name>a divalent metal cation</name>
        <dbReference type="ChEBI" id="CHEBI:60240"/>
    </ligand>
</feature>
<comment type="similarity">
    <text evidence="1">Belongs to the SMP-30/CGR1 family.</text>
</comment>
<evidence type="ECO:0000256" key="3">
    <source>
        <dbReference type="PIRSR" id="PIRSR605511-2"/>
    </source>
</evidence>